<proteinExistence type="predicted"/>
<dbReference type="AlphaFoldDB" id="S8FG07"/>
<keyword evidence="1" id="KW-0233">DNA recombination</keyword>
<evidence type="ECO:0000313" key="3">
    <source>
        <dbReference type="Proteomes" id="UP000015241"/>
    </source>
</evidence>
<dbReference type="InterPro" id="IPR013762">
    <property type="entry name" value="Integrase-like_cat_sf"/>
</dbReference>
<dbReference type="STRING" id="743788.S8FG07"/>
<evidence type="ECO:0000256" key="1">
    <source>
        <dbReference type="ARBA" id="ARBA00023172"/>
    </source>
</evidence>
<protein>
    <recommendedName>
        <fullName evidence="4">Tyr recombinase domain-containing protein</fullName>
    </recommendedName>
</protein>
<dbReference type="Proteomes" id="UP000015241">
    <property type="component" value="Unassembled WGS sequence"/>
</dbReference>
<gene>
    <name evidence="2" type="ORF">FOMPIDRAFT_63262</name>
</gene>
<dbReference type="Gene3D" id="1.10.443.10">
    <property type="entry name" value="Intergrase catalytic core"/>
    <property type="match status" value="1"/>
</dbReference>
<dbReference type="GO" id="GO:0015074">
    <property type="term" value="P:DNA integration"/>
    <property type="evidence" value="ECO:0007669"/>
    <property type="project" value="InterPro"/>
</dbReference>
<dbReference type="InParanoid" id="S8FG07"/>
<reference evidence="2 3" key="1">
    <citation type="journal article" date="2012" name="Science">
        <title>The Paleozoic origin of enzymatic lignin decomposition reconstructed from 31 fungal genomes.</title>
        <authorList>
            <person name="Floudas D."/>
            <person name="Binder M."/>
            <person name="Riley R."/>
            <person name="Barry K."/>
            <person name="Blanchette R.A."/>
            <person name="Henrissat B."/>
            <person name="Martinez A.T."/>
            <person name="Otillar R."/>
            <person name="Spatafora J.W."/>
            <person name="Yadav J.S."/>
            <person name="Aerts A."/>
            <person name="Benoit I."/>
            <person name="Boyd A."/>
            <person name="Carlson A."/>
            <person name="Copeland A."/>
            <person name="Coutinho P.M."/>
            <person name="de Vries R.P."/>
            <person name="Ferreira P."/>
            <person name="Findley K."/>
            <person name="Foster B."/>
            <person name="Gaskell J."/>
            <person name="Glotzer D."/>
            <person name="Gorecki P."/>
            <person name="Heitman J."/>
            <person name="Hesse C."/>
            <person name="Hori C."/>
            <person name="Igarashi K."/>
            <person name="Jurgens J.A."/>
            <person name="Kallen N."/>
            <person name="Kersten P."/>
            <person name="Kohler A."/>
            <person name="Kuees U."/>
            <person name="Kumar T.K.A."/>
            <person name="Kuo A."/>
            <person name="LaButti K."/>
            <person name="Larrondo L.F."/>
            <person name="Lindquist E."/>
            <person name="Ling A."/>
            <person name="Lombard V."/>
            <person name="Lucas S."/>
            <person name="Lundell T."/>
            <person name="Martin R."/>
            <person name="McLaughlin D.J."/>
            <person name="Morgenstern I."/>
            <person name="Morin E."/>
            <person name="Murat C."/>
            <person name="Nagy L.G."/>
            <person name="Nolan M."/>
            <person name="Ohm R.A."/>
            <person name="Patyshakuliyeva A."/>
            <person name="Rokas A."/>
            <person name="Ruiz-Duenas F.J."/>
            <person name="Sabat G."/>
            <person name="Salamov A."/>
            <person name="Samejima M."/>
            <person name="Schmutz J."/>
            <person name="Slot J.C."/>
            <person name="St John F."/>
            <person name="Stenlid J."/>
            <person name="Sun H."/>
            <person name="Sun S."/>
            <person name="Syed K."/>
            <person name="Tsang A."/>
            <person name="Wiebenga A."/>
            <person name="Young D."/>
            <person name="Pisabarro A."/>
            <person name="Eastwood D.C."/>
            <person name="Martin F."/>
            <person name="Cullen D."/>
            <person name="Grigoriev I.V."/>
            <person name="Hibbett D.S."/>
        </authorList>
    </citation>
    <scope>NUCLEOTIDE SEQUENCE</scope>
    <source>
        <strain evidence="3">FP-58527</strain>
    </source>
</reference>
<dbReference type="GO" id="GO:0006310">
    <property type="term" value="P:DNA recombination"/>
    <property type="evidence" value="ECO:0007669"/>
    <property type="project" value="UniProtKB-KW"/>
</dbReference>
<accession>S8FG07</accession>
<sequence>YACLYLPSAKTAWEGEVQQVYLVQQGEHVGAIEALHNLATATPALPIDPLFSWRDHSGNIRPLTCSSALKRIGAILHSRDRNSSFGHSSRIGGAAYFLTQSANPEIVHIQGRWKALTYQLYICAFEQVA</sequence>
<dbReference type="EMBL" id="KE504177">
    <property type="protein sequence ID" value="EPS97344.1"/>
    <property type="molecule type" value="Genomic_DNA"/>
</dbReference>
<evidence type="ECO:0008006" key="4">
    <source>
        <dbReference type="Google" id="ProtNLM"/>
    </source>
</evidence>
<organism evidence="2 3">
    <name type="scientific">Fomitopsis schrenkii</name>
    <name type="common">Brown rot fungus</name>
    <dbReference type="NCBI Taxonomy" id="2126942"/>
    <lineage>
        <taxon>Eukaryota</taxon>
        <taxon>Fungi</taxon>
        <taxon>Dikarya</taxon>
        <taxon>Basidiomycota</taxon>
        <taxon>Agaricomycotina</taxon>
        <taxon>Agaricomycetes</taxon>
        <taxon>Polyporales</taxon>
        <taxon>Fomitopsis</taxon>
    </lineage>
</organism>
<dbReference type="InterPro" id="IPR011010">
    <property type="entry name" value="DNA_brk_join_enz"/>
</dbReference>
<feature type="non-terminal residue" evidence="2">
    <location>
        <position position="1"/>
    </location>
</feature>
<dbReference type="GO" id="GO:0003677">
    <property type="term" value="F:DNA binding"/>
    <property type="evidence" value="ECO:0007669"/>
    <property type="project" value="InterPro"/>
</dbReference>
<dbReference type="HOGENOM" id="CLU_003292_1_2_1"/>
<dbReference type="SUPFAM" id="SSF56349">
    <property type="entry name" value="DNA breaking-rejoining enzymes"/>
    <property type="match status" value="1"/>
</dbReference>
<name>S8FG07_FOMSC</name>
<evidence type="ECO:0000313" key="2">
    <source>
        <dbReference type="EMBL" id="EPS97344.1"/>
    </source>
</evidence>
<keyword evidence="3" id="KW-1185">Reference proteome</keyword>
<dbReference type="OrthoDB" id="3254696at2759"/>
<dbReference type="eggNOG" id="ENOG502SDY1">
    <property type="taxonomic scope" value="Eukaryota"/>
</dbReference>